<dbReference type="SUPFAM" id="SSF53850">
    <property type="entry name" value="Periplasmic binding protein-like II"/>
    <property type="match status" value="1"/>
</dbReference>
<dbReference type="AlphaFoldDB" id="X1KQ23"/>
<evidence type="ECO:0008006" key="2">
    <source>
        <dbReference type="Google" id="ProtNLM"/>
    </source>
</evidence>
<proteinExistence type="predicted"/>
<reference evidence="1" key="1">
    <citation type="journal article" date="2014" name="Front. Microbiol.">
        <title>High frequency of phylogenetically diverse reductive dehalogenase-homologous genes in deep subseafloor sedimentary metagenomes.</title>
        <authorList>
            <person name="Kawai M."/>
            <person name="Futagami T."/>
            <person name="Toyoda A."/>
            <person name="Takaki Y."/>
            <person name="Nishi S."/>
            <person name="Hori S."/>
            <person name="Arai W."/>
            <person name="Tsubouchi T."/>
            <person name="Morono Y."/>
            <person name="Uchiyama I."/>
            <person name="Ito T."/>
            <person name="Fujiyama A."/>
            <person name="Inagaki F."/>
            <person name="Takami H."/>
        </authorList>
    </citation>
    <scope>NUCLEOTIDE SEQUENCE</scope>
    <source>
        <strain evidence="1">Expedition CK06-06</strain>
    </source>
</reference>
<evidence type="ECO:0000313" key="1">
    <source>
        <dbReference type="EMBL" id="GAI08788.1"/>
    </source>
</evidence>
<name>X1KQ23_9ZZZZ</name>
<feature type="non-terminal residue" evidence="1">
    <location>
        <position position="1"/>
    </location>
</feature>
<dbReference type="EMBL" id="BARV01012858">
    <property type="protein sequence ID" value="GAI08788.1"/>
    <property type="molecule type" value="Genomic_DNA"/>
</dbReference>
<comment type="caution">
    <text evidence="1">The sequence shown here is derived from an EMBL/GenBank/DDBJ whole genome shotgun (WGS) entry which is preliminary data.</text>
</comment>
<organism evidence="1">
    <name type="scientific">marine sediment metagenome</name>
    <dbReference type="NCBI Taxonomy" id="412755"/>
    <lineage>
        <taxon>unclassified sequences</taxon>
        <taxon>metagenomes</taxon>
        <taxon>ecological metagenomes</taxon>
    </lineage>
</organism>
<accession>X1KQ23</accession>
<gene>
    <name evidence="1" type="ORF">S06H3_23590</name>
</gene>
<sequence length="59" mass="6554">GSMRLAGERIEKGELVVLGDGVPSSRPYYLIAHPRNLKRPGVTELWDWFLSQADASQEG</sequence>
<protein>
    <recommendedName>
        <fullName evidence="2">LysR substrate-binding domain-containing protein</fullName>
    </recommendedName>
</protein>